<dbReference type="AlphaFoldDB" id="A0A9D5S8Z2"/>
<dbReference type="Proteomes" id="UP000806522">
    <property type="component" value="Unassembled WGS sequence"/>
</dbReference>
<protein>
    <submittedName>
        <fullName evidence="2">Uncharacterized protein</fullName>
    </submittedName>
</protein>
<evidence type="ECO:0000256" key="1">
    <source>
        <dbReference type="SAM" id="Phobius"/>
    </source>
</evidence>
<name>A0A9D5S8Z2_XYLRU</name>
<gene>
    <name evidence="2" type="ORF">E7101_04900</name>
</gene>
<sequence length="61" mass="6937">MRQRKLADYLIDVSKYVLTGVVITSLFKDVTDKQLVYVVGMVVVIAALWAGLRLTPKRKEK</sequence>
<proteinExistence type="predicted"/>
<dbReference type="Pfam" id="PF20482">
    <property type="entry name" value="DUF6722"/>
    <property type="match status" value="1"/>
</dbReference>
<keyword evidence="1" id="KW-0472">Membrane</keyword>
<keyword evidence="1" id="KW-0812">Transmembrane</keyword>
<evidence type="ECO:0000313" key="3">
    <source>
        <dbReference type="Proteomes" id="UP000806522"/>
    </source>
</evidence>
<feature type="transmembrane region" description="Helical" evidence="1">
    <location>
        <begin position="34"/>
        <end position="52"/>
    </location>
</feature>
<dbReference type="InterPro" id="IPR046568">
    <property type="entry name" value="DUF6722"/>
</dbReference>
<accession>A0A9D5S8Z2</accession>
<evidence type="ECO:0000313" key="2">
    <source>
        <dbReference type="EMBL" id="MBE6270271.1"/>
    </source>
</evidence>
<reference evidence="2" key="1">
    <citation type="submission" date="2019-04" db="EMBL/GenBank/DDBJ databases">
        <title>Evolution of Biomass-Degrading Anaerobic Consortia Revealed by Metagenomics.</title>
        <authorList>
            <person name="Peng X."/>
        </authorList>
    </citation>
    <scope>NUCLEOTIDE SEQUENCE</scope>
    <source>
        <strain evidence="2">SIG140</strain>
    </source>
</reference>
<dbReference type="EMBL" id="SUYC01000004">
    <property type="protein sequence ID" value="MBE6270271.1"/>
    <property type="molecule type" value="Genomic_DNA"/>
</dbReference>
<organism evidence="2 3">
    <name type="scientific">Xylanibacter ruminicola</name>
    <name type="common">Prevotella ruminicola</name>
    <dbReference type="NCBI Taxonomy" id="839"/>
    <lineage>
        <taxon>Bacteria</taxon>
        <taxon>Pseudomonadati</taxon>
        <taxon>Bacteroidota</taxon>
        <taxon>Bacteroidia</taxon>
        <taxon>Bacteroidales</taxon>
        <taxon>Prevotellaceae</taxon>
        <taxon>Xylanibacter</taxon>
    </lineage>
</organism>
<comment type="caution">
    <text evidence="2">The sequence shown here is derived from an EMBL/GenBank/DDBJ whole genome shotgun (WGS) entry which is preliminary data.</text>
</comment>
<keyword evidence="1" id="KW-1133">Transmembrane helix</keyword>